<sequence>MYSAKCDRAEATGNVDAKLNNAMDW</sequence>
<evidence type="ECO:0000313" key="1">
    <source>
        <dbReference type="EMBL" id="EJK49886.1"/>
    </source>
</evidence>
<organism evidence="1 2">
    <name type="scientific">Thalassiosira oceanica</name>
    <name type="common">Marine diatom</name>
    <dbReference type="NCBI Taxonomy" id="159749"/>
    <lineage>
        <taxon>Eukaryota</taxon>
        <taxon>Sar</taxon>
        <taxon>Stramenopiles</taxon>
        <taxon>Ochrophyta</taxon>
        <taxon>Bacillariophyta</taxon>
        <taxon>Coscinodiscophyceae</taxon>
        <taxon>Thalassiosirophycidae</taxon>
        <taxon>Thalassiosirales</taxon>
        <taxon>Thalassiosiraceae</taxon>
        <taxon>Thalassiosira</taxon>
    </lineage>
</organism>
<feature type="non-terminal residue" evidence="1">
    <location>
        <position position="25"/>
    </location>
</feature>
<keyword evidence="2" id="KW-1185">Reference proteome</keyword>
<comment type="caution">
    <text evidence="1">The sequence shown here is derived from an EMBL/GenBank/DDBJ whole genome shotgun (WGS) entry which is preliminary data.</text>
</comment>
<gene>
    <name evidence="1" type="ORF">THAOC_31190</name>
</gene>
<evidence type="ECO:0000313" key="2">
    <source>
        <dbReference type="Proteomes" id="UP000266841"/>
    </source>
</evidence>
<reference evidence="1 2" key="1">
    <citation type="journal article" date="2012" name="Genome Biol.">
        <title>Genome and low-iron response of an oceanic diatom adapted to chronic iron limitation.</title>
        <authorList>
            <person name="Lommer M."/>
            <person name="Specht M."/>
            <person name="Roy A.S."/>
            <person name="Kraemer L."/>
            <person name="Andreson R."/>
            <person name="Gutowska M.A."/>
            <person name="Wolf J."/>
            <person name="Bergner S.V."/>
            <person name="Schilhabel M.B."/>
            <person name="Klostermeier U.C."/>
            <person name="Beiko R.G."/>
            <person name="Rosenstiel P."/>
            <person name="Hippler M."/>
            <person name="Laroche J."/>
        </authorList>
    </citation>
    <scope>NUCLEOTIDE SEQUENCE [LARGE SCALE GENOMIC DNA]</scope>
    <source>
        <strain evidence="1 2">CCMP1005</strain>
    </source>
</reference>
<dbReference type="AlphaFoldDB" id="K0RLS2"/>
<dbReference type="EMBL" id="AGNL01044361">
    <property type="protein sequence ID" value="EJK49886.1"/>
    <property type="molecule type" value="Genomic_DNA"/>
</dbReference>
<proteinExistence type="predicted"/>
<name>K0RLS2_THAOC</name>
<protein>
    <submittedName>
        <fullName evidence="1">Uncharacterized protein</fullName>
    </submittedName>
</protein>
<accession>K0RLS2</accession>
<dbReference type="Proteomes" id="UP000266841">
    <property type="component" value="Unassembled WGS sequence"/>
</dbReference>